<dbReference type="Pfam" id="PF17799">
    <property type="entry name" value="RRM_Rrp7"/>
    <property type="match status" value="1"/>
</dbReference>
<dbReference type="CDD" id="cd12293">
    <property type="entry name" value="dRRM_Rrp7p"/>
    <property type="match status" value="1"/>
</dbReference>
<dbReference type="PANTHER" id="PTHR13191">
    <property type="entry name" value="RIBOSOMAL RNA PROCESSING PROTEIN 7-RELATED"/>
    <property type="match status" value="1"/>
</dbReference>
<feature type="compositionally biased region" description="Basic and acidic residues" evidence="2">
    <location>
        <begin position="248"/>
        <end position="266"/>
    </location>
</feature>
<accession>A0A2C5XM85</accession>
<dbReference type="EMBL" id="NJES01000154">
    <property type="protein sequence ID" value="PHH76649.1"/>
    <property type="molecule type" value="Genomic_DNA"/>
</dbReference>
<gene>
    <name evidence="5" type="ORF">CDD80_1363</name>
</gene>
<dbReference type="PANTHER" id="PTHR13191:SF0">
    <property type="entry name" value="RIBOSOMAL RNA-PROCESSING PROTEIN 7 HOMOLOG A-RELATED"/>
    <property type="match status" value="1"/>
</dbReference>
<keyword evidence="6" id="KW-1185">Reference proteome</keyword>
<proteinExistence type="inferred from homology"/>
<dbReference type="Proteomes" id="UP000226431">
    <property type="component" value="Unassembled WGS sequence"/>
</dbReference>
<dbReference type="STRING" id="2004952.A0A2C5XM85"/>
<dbReference type="GO" id="GO:0032545">
    <property type="term" value="C:CURI complex"/>
    <property type="evidence" value="ECO:0007669"/>
    <property type="project" value="TreeGrafter"/>
</dbReference>
<evidence type="ECO:0000259" key="3">
    <source>
        <dbReference type="Pfam" id="PF12923"/>
    </source>
</evidence>
<dbReference type="InterPro" id="IPR024326">
    <property type="entry name" value="RRP7_C"/>
</dbReference>
<dbReference type="InterPro" id="IPR040446">
    <property type="entry name" value="RRP7"/>
</dbReference>
<evidence type="ECO:0008006" key="7">
    <source>
        <dbReference type="Google" id="ProtNLM"/>
    </source>
</evidence>
<dbReference type="InterPro" id="IPR040447">
    <property type="entry name" value="RRM_Rrp7"/>
</dbReference>
<sequence>MATSEGSSDVYTTLSIRLPPAPSFPKAVVHQIRVRRNAPKIPTPDDSRSLFLKNTPVDSTEPHFRAIFSTLIGAGRFESITFDDETTAAHIVEPAQADKVAGFARKRKRDDTEAEDSKKAELAQLPQIWTRRLHRTSGTAVVLLVDEKSVQLALKAIAKLQKSNKYPVWGEGLADDVPCLGVPWIASHLQLCRCDKAETQRAVHAFFDDFNRKEKEAAELAKRLRNEPDEDGFVTVTRGGRAAPANRNEAETAKQKSLEKESRRKAETKGFYRFQLRERRKEEQLALLKRFEEDKRKVAAMREKKGKFKPEA</sequence>
<evidence type="ECO:0000259" key="4">
    <source>
        <dbReference type="Pfam" id="PF17799"/>
    </source>
</evidence>
<comment type="caution">
    <text evidence="5">The sequence shown here is derived from an EMBL/GenBank/DDBJ whole genome shotgun (WGS) entry which is preliminary data.</text>
</comment>
<evidence type="ECO:0000256" key="2">
    <source>
        <dbReference type="SAM" id="MobiDB-lite"/>
    </source>
</evidence>
<feature type="domain" description="Ribosomal RNA-processing protein 7 C-terminal" evidence="3">
    <location>
        <begin position="191"/>
        <end position="311"/>
    </location>
</feature>
<dbReference type="Gene3D" id="6.10.250.1770">
    <property type="match status" value="1"/>
</dbReference>
<evidence type="ECO:0000313" key="5">
    <source>
        <dbReference type="EMBL" id="PHH76649.1"/>
    </source>
</evidence>
<dbReference type="GO" id="GO:0006364">
    <property type="term" value="P:rRNA processing"/>
    <property type="evidence" value="ECO:0007669"/>
    <property type="project" value="TreeGrafter"/>
</dbReference>
<dbReference type="GO" id="GO:0000028">
    <property type="term" value="P:ribosomal small subunit assembly"/>
    <property type="evidence" value="ECO:0007669"/>
    <property type="project" value="TreeGrafter"/>
</dbReference>
<feature type="region of interest" description="Disordered" evidence="2">
    <location>
        <begin position="231"/>
        <end position="266"/>
    </location>
</feature>
<evidence type="ECO:0000313" key="6">
    <source>
        <dbReference type="Proteomes" id="UP000226431"/>
    </source>
</evidence>
<name>A0A2C5XM85_9HYPO</name>
<dbReference type="AlphaFoldDB" id="A0A2C5XM85"/>
<dbReference type="OrthoDB" id="5390at2759"/>
<protein>
    <recommendedName>
        <fullName evidence="7">Ribosomal RNA-processing protein 7 C-terminal domain-containing protein</fullName>
    </recommendedName>
</protein>
<feature type="domain" description="Rrp7 RRM-like N-terminal" evidence="4">
    <location>
        <begin position="11"/>
        <end position="171"/>
    </location>
</feature>
<dbReference type="GO" id="GO:0034456">
    <property type="term" value="C:UTP-C complex"/>
    <property type="evidence" value="ECO:0007669"/>
    <property type="project" value="TreeGrafter"/>
</dbReference>
<dbReference type="CDD" id="cd12950">
    <property type="entry name" value="RRP7_Rrp7p"/>
    <property type="match status" value="1"/>
</dbReference>
<dbReference type="Pfam" id="PF12923">
    <property type="entry name" value="RRP7"/>
    <property type="match status" value="1"/>
</dbReference>
<evidence type="ECO:0000256" key="1">
    <source>
        <dbReference type="ARBA" id="ARBA00006110"/>
    </source>
</evidence>
<organism evidence="5 6">
    <name type="scientific">Ophiocordyceps camponoti-rufipedis</name>
    <dbReference type="NCBI Taxonomy" id="2004952"/>
    <lineage>
        <taxon>Eukaryota</taxon>
        <taxon>Fungi</taxon>
        <taxon>Dikarya</taxon>
        <taxon>Ascomycota</taxon>
        <taxon>Pezizomycotina</taxon>
        <taxon>Sordariomycetes</taxon>
        <taxon>Hypocreomycetidae</taxon>
        <taxon>Hypocreales</taxon>
        <taxon>Ophiocordycipitaceae</taxon>
        <taxon>Ophiocordyceps</taxon>
    </lineage>
</organism>
<reference evidence="5 6" key="1">
    <citation type="submission" date="2017-06" db="EMBL/GenBank/DDBJ databases">
        <title>Ant-infecting Ophiocordyceps genomes reveal a high diversity of potential behavioral manipulation genes and a possible major role for enterotoxins.</title>
        <authorList>
            <person name="De Bekker C."/>
            <person name="Evans H.C."/>
            <person name="Brachmann A."/>
            <person name="Hughes D.P."/>
        </authorList>
    </citation>
    <scope>NUCLEOTIDE SEQUENCE [LARGE SCALE GENOMIC DNA]</scope>
    <source>
        <strain evidence="5 6">Map16</strain>
    </source>
</reference>
<comment type="similarity">
    <text evidence="1">Belongs to the RRP7 family.</text>
</comment>